<organism evidence="1 2">
    <name type="scientific">Theobroma cacao</name>
    <name type="common">Cacao</name>
    <name type="synonym">Cocoa</name>
    <dbReference type="NCBI Taxonomy" id="3641"/>
    <lineage>
        <taxon>Eukaryota</taxon>
        <taxon>Viridiplantae</taxon>
        <taxon>Streptophyta</taxon>
        <taxon>Embryophyta</taxon>
        <taxon>Tracheophyta</taxon>
        <taxon>Spermatophyta</taxon>
        <taxon>Magnoliopsida</taxon>
        <taxon>eudicotyledons</taxon>
        <taxon>Gunneridae</taxon>
        <taxon>Pentapetalae</taxon>
        <taxon>rosids</taxon>
        <taxon>malvids</taxon>
        <taxon>Malvales</taxon>
        <taxon>Malvaceae</taxon>
        <taxon>Byttnerioideae</taxon>
        <taxon>Theobroma</taxon>
    </lineage>
</organism>
<dbReference type="KEGG" id="tcc:108661370"/>
<proteinExistence type="predicted"/>
<reference evidence="2" key="2">
    <citation type="submission" date="2025-08" db="UniProtKB">
        <authorList>
            <consortium name="RefSeq"/>
        </authorList>
    </citation>
    <scope>IDENTIFICATION</scope>
</reference>
<dbReference type="Proteomes" id="UP000694886">
    <property type="component" value="Chromosome 3"/>
</dbReference>
<protein>
    <submittedName>
        <fullName evidence="2">Uncharacterized protein LOC108661370</fullName>
    </submittedName>
</protein>
<reference evidence="1" key="1">
    <citation type="journal article" date="1997" name="Nucleic Acids Res.">
        <title>tRNAscan-SE: a program for improved detection of transfer RNA genes in genomic sequence.</title>
        <authorList>
            <person name="Lowe T.M."/>
            <person name="Eddy S.R."/>
        </authorList>
    </citation>
    <scope>NUCLEOTIDE SEQUENCE [LARGE SCALE GENOMIC DNA]</scope>
    <source>
        <strain evidence="1">r\B97-61/B2</strain>
    </source>
</reference>
<evidence type="ECO:0000313" key="1">
    <source>
        <dbReference type="Proteomes" id="UP000694886"/>
    </source>
</evidence>
<dbReference type="GeneID" id="108661370"/>
<dbReference type="AlphaFoldDB" id="A0AB32W0Y3"/>
<name>A0AB32W0Y3_THECC</name>
<gene>
    <name evidence="2" type="primary">LOC108661370</name>
</gene>
<dbReference type="RefSeq" id="XP_017973087.1">
    <property type="nucleotide sequence ID" value="XM_018117598.1"/>
</dbReference>
<sequence>MGKCKGCGKLGRMLPRDGPVNTYHSALLCSPVVSVWDCIVRKMRYSYRPEWV</sequence>
<dbReference type="Gramene" id="Tc03v2_t015270.1">
    <property type="protein sequence ID" value="Tc03v2_p015270.1"/>
    <property type="gene ID" value="Tc03v2_g015270"/>
</dbReference>
<accession>A0AB32W0Y3</accession>
<evidence type="ECO:0000313" key="2">
    <source>
        <dbReference type="RefSeq" id="XP_017973087.1"/>
    </source>
</evidence>